<keyword evidence="7" id="KW-0503">Monooxygenase</keyword>
<keyword evidence="12" id="KW-1185">Reference proteome</keyword>
<dbReference type="PROSITE" id="PS51410">
    <property type="entry name" value="BH4_AAA_HYDROXYL_2"/>
    <property type="match status" value="1"/>
</dbReference>
<comment type="cofactor">
    <cofactor evidence="1 8">
        <name>Fe(2+)</name>
        <dbReference type="ChEBI" id="CHEBI:29033"/>
    </cofactor>
</comment>
<accession>A0A1R2BGT7</accession>
<dbReference type="PROSITE" id="PS51671">
    <property type="entry name" value="ACT"/>
    <property type="match status" value="1"/>
</dbReference>
<keyword evidence="6 8" id="KW-0408">Iron</keyword>
<sequence>MFVRKALLNYSSSLRNFSQKNIKSVLLTSRDDNPGKLKEILDVFSINQINLTHIESQPTSTLDSSKGNSFIIDFEVINESIVKSTLDKLQAQGIKVKESSKKQVEWFPRTLKDLEALEQKTLSAGAELESDHPGFKDEEYKKRRQDIAEIASKFHPAEQEVPRVDYTDVEIGTWSKIYDVLTPIHEKYACHDYLESFHEMKNHCGFRRDNIPQLQDINRYLKPKTGFQLIPISGLLSARDFLNYLAFRVFASTQYIRHHSVPFYTPEPDVVHELMGHAPLFANPDFADFSQQIGLASLGASDSDIKRLATCYWYSIEFGLIQEPDGKKKVYGAGVLSSVDEMLNSIYNNTETRFFDPFKACEVPYPITSLQPIYWWSNNFEEAKEMMNKFAASITRGFVTSYDKLNHEIKVYQDIQVSK</sequence>
<evidence type="ECO:0000256" key="3">
    <source>
        <dbReference type="ARBA" id="ARBA00011995"/>
    </source>
</evidence>
<comment type="similarity">
    <text evidence="2">Belongs to the biopterin-dependent aromatic amino acid hydroxylase family.</text>
</comment>
<dbReference type="InterPro" id="IPR001273">
    <property type="entry name" value="ArAA_hydroxylase"/>
</dbReference>
<dbReference type="EMBL" id="MPUH01000660">
    <property type="protein sequence ID" value="OMJ75949.1"/>
    <property type="molecule type" value="Genomic_DNA"/>
</dbReference>
<protein>
    <recommendedName>
        <fullName evidence="3">phenylalanine 4-monooxygenase</fullName>
        <ecNumber evidence="3">1.14.16.1</ecNumber>
    </recommendedName>
</protein>
<evidence type="ECO:0000256" key="2">
    <source>
        <dbReference type="ARBA" id="ARBA00009712"/>
    </source>
</evidence>
<dbReference type="PANTHER" id="PTHR11473:SF24">
    <property type="entry name" value="PHENYLALANINE-4-HYDROXYLASE"/>
    <property type="match status" value="1"/>
</dbReference>
<keyword evidence="5" id="KW-0560">Oxidoreductase</keyword>
<evidence type="ECO:0000256" key="7">
    <source>
        <dbReference type="ARBA" id="ARBA00023033"/>
    </source>
</evidence>
<reference evidence="11 12" key="1">
    <citation type="submission" date="2016-11" db="EMBL/GenBank/DDBJ databases">
        <title>The macronuclear genome of Stentor coeruleus: a giant cell with tiny introns.</title>
        <authorList>
            <person name="Slabodnick M."/>
            <person name="Ruby J.G."/>
            <person name="Reiff S.B."/>
            <person name="Swart E.C."/>
            <person name="Gosai S."/>
            <person name="Prabakaran S."/>
            <person name="Witkowska E."/>
            <person name="Larue G.E."/>
            <person name="Fisher S."/>
            <person name="Freeman R.M."/>
            <person name="Gunawardena J."/>
            <person name="Chu W."/>
            <person name="Stover N.A."/>
            <person name="Gregory B.D."/>
            <person name="Nowacki M."/>
            <person name="Derisi J."/>
            <person name="Roy S.W."/>
            <person name="Marshall W.F."/>
            <person name="Sood P."/>
        </authorList>
    </citation>
    <scope>NUCLEOTIDE SEQUENCE [LARGE SCALE GENOMIC DNA]</scope>
    <source>
        <strain evidence="11">WM001</strain>
    </source>
</reference>
<dbReference type="Pfam" id="PF00351">
    <property type="entry name" value="Biopterin_H"/>
    <property type="match status" value="1"/>
</dbReference>
<dbReference type="InterPro" id="IPR036329">
    <property type="entry name" value="Aro-AA_hydroxylase_C_sf"/>
</dbReference>
<feature type="domain" description="Biopterin-dependent aromatic amino acid hydroxylase family profile" evidence="9">
    <location>
        <begin position="92"/>
        <end position="419"/>
    </location>
</feature>
<dbReference type="AlphaFoldDB" id="A0A1R2BGT7"/>
<keyword evidence="4 8" id="KW-0479">Metal-binding</keyword>
<dbReference type="SUPFAM" id="SSF55021">
    <property type="entry name" value="ACT-like"/>
    <property type="match status" value="1"/>
</dbReference>
<proteinExistence type="inferred from homology"/>
<evidence type="ECO:0000313" key="12">
    <source>
        <dbReference type="Proteomes" id="UP000187209"/>
    </source>
</evidence>
<feature type="binding site" evidence="8">
    <location>
        <position position="317"/>
    </location>
    <ligand>
        <name>Fe cation</name>
        <dbReference type="ChEBI" id="CHEBI:24875"/>
    </ligand>
</feature>
<feature type="domain" description="ACT" evidence="10">
    <location>
        <begin position="25"/>
        <end position="109"/>
    </location>
</feature>
<dbReference type="InterPro" id="IPR045865">
    <property type="entry name" value="ACT-like_dom_sf"/>
</dbReference>
<name>A0A1R2BGT7_9CILI</name>
<evidence type="ECO:0000313" key="11">
    <source>
        <dbReference type="EMBL" id="OMJ75949.1"/>
    </source>
</evidence>
<comment type="caution">
    <text evidence="11">The sequence shown here is derived from an EMBL/GenBank/DDBJ whole genome shotgun (WGS) entry which is preliminary data.</text>
</comment>
<evidence type="ECO:0000256" key="1">
    <source>
        <dbReference type="ARBA" id="ARBA00001954"/>
    </source>
</evidence>
<evidence type="ECO:0000259" key="9">
    <source>
        <dbReference type="PROSITE" id="PS51410"/>
    </source>
</evidence>
<dbReference type="InterPro" id="IPR036951">
    <property type="entry name" value="ArAA_hydroxylase_sf"/>
</dbReference>
<evidence type="ECO:0000259" key="10">
    <source>
        <dbReference type="PROSITE" id="PS51671"/>
    </source>
</evidence>
<dbReference type="OrthoDB" id="983542at2759"/>
<dbReference type="PANTHER" id="PTHR11473">
    <property type="entry name" value="AROMATIC AMINO ACID HYDROXYLASE"/>
    <property type="match status" value="1"/>
</dbReference>
<evidence type="ECO:0000256" key="5">
    <source>
        <dbReference type="ARBA" id="ARBA00023002"/>
    </source>
</evidence>
<dbReference type="InterPro" id="IPR019774">
    <property type="entry name" value="Aromatic-AA_hydroxylase_C"/>
</dbReference>
<dbReference type="GO" id="GO:0004505">
    <property type="term" value="F:phenylalanine 4-monooxygenase activity"/>
    <property type="evidence" value="ECO:0007669"/>
    <property type="project" value="UniProtKB-EC"/>
</dbReference>
<dbReference type="PRINTS" id="PR00372">
    <property type="entry name" value="FYWHYDRXLASE"/>
</dbReference>
<dbReference type="Proteomes" id="UP000187209">
    <property type="component" value="Unassembled WGS sequence"/>
</dbReference>
<dbReference type="SUPFAM" id="SSF56534">
    <property type="entry name" value="Aromatic aminoacid monoxygenases, catalytic and oligomerization domains"/>
    <property type="match status" value="1"/>
</dbReference>
<organism evidence="11 12">
    <name type="scientific">Stentor coeruleus</name>
    <dbReference type="NCBI Taxonomy" id="5963"/>
    <lineage>
        <taxon>Eukaryota</taxon>
        <taxon>Sar</taxon>
        <taxon>Alveolata</taxon>
        <taxon>Ciliophora</taxon>
        <taxon>Postciliodesmatophora</taxon>
        <taxon>Heterotrichea</taxon>
        <taxon>Heterotrichida</taxon>
        <taxon>Stentoridae</taxon>
        <taxon>Stentor</taxon>
    </lineage>
</organism>
<evidence type="ECO:0000256" key="6">
    <source>
        <dbReference type="ARBA" id="ARBA00023004"/>
    </source>
</evidence>
<evidence type="ECO:0000256" key="4">
    <source>
        <dbReference type="ARBA" id="ARBA00022723"/>
    </source>
</evidence>
<evidence type="ECO:0000256" key="8">
    <source>
        <dbReference type="PIRSR" id="PIRSR601273-2"/>
    </source>
</evidence>
<dbReference type="Gene3D" id="1.10.800.10">
    <property type="entry name" value="Aromatic amino acid hydroxylase"/>
    <property type="match status" value="1"/>
</dbReference>
<gene>
    <name evidence="11" type="ORF">SteCoe_24800</name>
</gene>
<feature type="binding site" evidence="8">
    <location>
        <position position="277"/>
    </location>
    <ligand>
        <name>Fe cation</name>
        <dbReference type="ChEBI" id="CHEBI:24875"/>
    </ligand>
</feature>
<dbReference type="GO" id="GO:0005506">
    <property type="term" value="F:iron ion binding"/>
    <property type="evidence" value="ECO:0007669"/>
    <property type="project" value="InterPro"/>
</dbReference>
<dbReference type="EC" id="1.14.16.1" evidence="3"/>
<dbReference type="InterPro" id="IPR002912">
    <property type="entry name" value="ACT_dom"/>
</dbReference>
<feature type="binding site" evidence="8">
    <location>
        <position position="272"/>
    </location>
    <ligand>
        <name>Fe cation</name>
        <dbReference type="ChEBI" id="CHEBI:24875"/>
    </ligand>
</feature>